<evidence type="ECO:0000313" key="2">
    <source>
        <dbReference type="Proteomes" id="UP000004756"/>
    </source>
</evidence>
<sequence length="44" mass="5105">MDIEDYERDRAEKKLLLKLQEAEEAVKDGEGWLDLDELKALVGE</sequence>
<organism evidence="1 2">
    <name type="scientific">[Clostridium] asparagiforme DSM 15981</name>
    <dbReference type="NCBI Taxonomy" id="518636"/>
    <lineage>
        <taxon>Bacteria</taxon>
        <taxon>Bacillati</taxon>
        <taxon>Bacillota</taxon>
        <taxon>Clostridia</taxon>
        <taxon>Lachnospirales</taxon>
        <taxon>Lachnospiraceae</taxon>
        <taxon>Enterocloster</taxon>
    </lineage>
</organism>
<dbReference type="HOGENOM" id="CLU_3214267_0_0_9"/>
<protein>
    <recommendedName>
        <fullName evidence="3">Toxin-antitoxin system, antitoxin component, PHD family</fullName>
    </recommendedName>
</protein>
<evidence type="ECO:0000313" key="1">
    <source>
        <dbReference type="EMBL" id="EEG53187.1"/>
    </source>
</evidence>
<reference evidence="1 2" key="2">
    <citation type="submission" date="2009-02" db="EMBL/GenBank/DDBJ databases">
        <title>Draft genome sequence of Clostridium asparagiforme (DSM 15981).</title>
        <authorList>
            <person name="Sudarsanam P."/>
            <person name="Ley R."/>
            <person name="Guruge J."/>
            <person name="Turnbaugh P.J."/>
            <person name="Mahowald M."/>
            <person name="Liep D."/>
            <person name="Gordon J."/>
        </authorList>
    </citation>
    <scope>NUCLEOTIDE SEQUENCE [LARGE SCALE GENOMIC DNA]</scope>
    <source>
        <strain evidence="1 2">DSM 15981</strain>
    </source>
</reference>
<dbReference type="Proteomes" id="UP000004756">
    <property type="component" value="Unassembled WGS sequence"/>
</dbReference>
<comment type="caution">
    <text evidence="1">The sequence shown here is derived from an EMBL/GenBank/DDBJ whole genome shotgun (WGS) entry which is preliminary data.</text>
</comment>
<accession>C0D653</accession>
<name>C0D653_9FIRM</name>
<reference evidence="1 2" key="1">
    <citation type="submission" date="2009-01" db="EMBL/GenBank/DDBJ databases">
        <authorList>
            <person name="Fulton L."/>
            <person name="Clifton S."/>
            <person name="Fulton B."/>
            <person name="Xu J."/>
            <person name="Minx P."/>
            <person name="Pepin K.H."/>
            <person name="Johnson M."/>
            <person name="Bhonagiri V."/>
            <person name="Nash W.E."/>
            <person name="Mardis E.R."/>
            <person name="Wilson R.K."/>
        </authorList>
    </citation>
    <scope>NUCLEOTIDE SEQUENCE [LARGE SCALE GENOMIC DNA]</scope>
    <source>
        <strain evidence="1 2">DSM 15981</strain>
    </source>
</reference>
<keyword evidence="2" id="KW-1185">Reference proteome</keyword>
<gene>
    <name evidence="1" type="ORF">CLOSTASPAR_04749</name>
</gene>
<proteinExistence type="predicted"/>
<dbReference type="AlphaFoldDB" id="C0D653"/>
<evidence type="ECO:0008006" key="3">
    <source>
        <dbReference type="Google" id="ProtNLM"/>
    </source>
</evidence>
<dbReference type="EMBL" id="ACCJ01000391">
    <property type="protein sequence ID" value="EEG53187.1"/>
    <property type="molecule type" value="Genomic_DNA"/>
</dbReference>